<accession>A0ABQ6HCJ8</accession>
<evidence type="ECO:0000313" key="4">
    <source>
        <dbReference type="Proteomes" id="UP001157134"/>
    </source>
</evidence>
<gene>
    <name evidence="3" type="ORF">tloyanaT_20970</name>
</gene>
<feature type="transmembrane region" description="Helical" evidence="1">
    <location>
        <begin position="210"/>
        <end position="228"/>
    </location>
</feature>
<name>A0ABQ6HCJ8_9GAMM</name>
<dbReference type="SUPFAM" id="SSF52540">
    <property type="entry name" value="P-loop containing nucleoside triphosphate hydrolases"/>
    <property type="match status" value="1"/>
</dbReference>
<dbReference type="EMBL" id="BSSV01000004">
    <property type="protein sequence ID" value="GLX85845.1"/>
    <property type="molecule type" value="Genomic_DNA"/>
</dbReference>
<protein>
    <recommendedName>
        <fullName evidence="2">Zona occludens toxin N-terminal domain-containing protein</fullName>
    </recommendedName>
</protein>
<reference evidence="3 4" key="1">
    <citation type="submission" date="2023-03" db="EMBL/GenBank/DDBJ databases">
        <title>Thalassotalea loyana LMG 22536T draft genome sequence.</title>
        <authorList>
            <person name="Sawabe T."/>
        </authorList>
    </citation>
    <scope>NUCLEOTIDE SEQUENCE [LARGE SCALE GENOMIC DNA]</scope>
    <source>
        <strain evidence="3 4">LMG 22536</strain>
    </source>
</reference>
<sequence length="361" mass="41895">MIYLVTGKPGNGKTLNTIKEIYENYICTRKLTFKEKLLWNIKGVFPKPDENHRPVFYYNINQLDHDVIPFKPTTEEAIRDWKKFPKDAIIIVDECQEIFRARTNTRETIPEFITDLERHRHYGLDFFLITQNPTMIDTHVRKLTYRHINYYRPRGGKLVVRAESDTVFNPDNRKEVGDLSSKAFRLPSKYFKVYKSAEVHTHKFKMPKQVYVLLAVLVGIYFLVDYLYNLMSSQDLRKKNTSNTDTTKSSNVIGGNSDVTNAVKNGTVDTTKMMIGRGREYMSEEEYFEIHKPRIAGLPHTAPIYDNVNSPKLSPKPKSCGFIEYDGKSDCFCYTEQMTRITGMSDSQCMYIVKNGLFDAS</sequence>
<dbReference type="InterPro" id="IPR008900">
    <property type="entry name" value="Zot_N"/>
</dbReference>
<dbReference type="RefSeq" id="WP_284298339.1">
    <property type="nucleotide sequence ID" value="NZ_BSSV01000004.1"/>
</dbReference>
<keyword evidence="1" id="KW-0812">Transmembrane</keyword>
<keyword evidence="1" id="KW-1133">Transmembrane helix</keyword>
<keyword evidence="4" id="KW-1185">Reference proteome</keyword>
<evidence type="ECO:0000313" key="3">
    <source>
        <dbReference type="EMBL" id="GLX85845.1"/>
    </source>
</evidence>
<dbReference type="InterPro" id="IPR027417">
    <property type="entry name" value="P-loop_NTPase"/>
</dbReference>
<keyword evidence="1" id="KW-0472">Membrane</keyword>
<evidence type="ECO:0000256" key="1">
    <source>
        <dbReference type="SAM" id="Phobius"/>
    </source>
</evidence>
<evidence type="ECO:0000259" key="2">
    <source>
        <dbReference type="Pfam" id="PF05707"/>
    </source>
</evidence>
<dbReference type="Pfam" id="PF05707">
    <property type="entry name" value="Zot"/>
    <property type="match status" value="1"/>
</dbReference>
<proteinExistence type="predicted"/>
<feature type="domain" description="Zona occludens toxin N-terminal" evidence="2">
    <location>
        <begin position="1"/>
        <end position="198"/>
    </location>
</feature>
<organism evidence="3 4">
    <name type="scientific">Thalassotalea loyana</name>
    <dbReference type="NCBI Taxonomy" id="280483"/>
    <lineage>
        <taxon>Bacteria</taxon>
        <taxon>Pseudomonadati</taxon>
        <taxon>Pseudomonadota</taxon>
        <taxon>Gammaproteobacteria</taxon>
        <taxon>Alteromonadales</taxon>
        <taxon>Colwelliaceae</taxon>
        <taxon>Thalassotalea</taxon>
    </lineage>
</organism>
<comment type="caution">
    <text evidence="3">The sequence shown here is derived from an EMBL/GenBank/DDBJ whole genome shotgun (WGS) entry which is preliminary data.</text>
</comment>
<dbReference type="Gene3D" id="3.40.50.300">
    <property type="entry name" value="P-loop containing nucleotide triphosphate hydrolases"/>
    <property type="match status" value="1"/>
</dbReference>
<dbReference type="Proteomes" id="UP001157134">
    <property type="component" value="Unassembled WGS sequence"/>
</dbReference>